<dbReference type="PATRIC" id="fig|1423740.3.peg.722"/>
<dbReference type="HAMAP" id="MF_01448">
    <property type="entry name" value="UPF0473"/>
    <property type="match status" value="1"/>
</dbReference>
<accession>A0A0R1U242</accession>
<evidence type="ECO:0000313" key="3">
    <source>
        <dbReference type="EMBL" id="KRL85304.1"/>
    </source>
</evidence>
<organism evidence="3 4">
    <name type="scientific">Ligilactobacillus equi DSM 15833 = JCM 10991</name>
    <dbReference type="NCBI Taxonomy" id="1423740"/>
    <lineage>
        <taxon>Bacteria</taxon>
        <taxon>Bacillati</taxon>
        <taxon>Bacillota</taxon>
        <taxon>Bacilli</taxon>
        <taxon>Lactobacillales</taxon>
        <taxon>Lactobacillaceae</taxon>
        <taxon>Ligilactobacillus</taxon>
    </lineage>
</organism>
<protein>
    <recommendedName>
        <fullName evidence="2">UPF0473 protein FC36_GL000676</fullName>
    </recommendedName>
</protein>
<evidence type="ECO:0000256" key="2">
    <source>
        <dbReference type="HAMAP-Rule" id="MF_01448"/>
    </source>
</evidence>
<dbReference type="PANTHER" id="PTHR40066:SF1">
    <property type="entry name" value="UPF0473 PROTEIN CBO2561_CLC_2432"/>
    <property type="match status" value="1"/>
</dbReference>
<dbReference type="Proteomes" id="UP000051048">
    <property type="component" value="Unassembled WGS sequence"/>
</dbReference>
<dbReference type="PANTHER" id="PTHR40066">
    <property type="entry name" value="UPF0473 PROTEIN CBO2561/CLC_2432"/>
    <property type="match status" value="1"/>
</dbReference>
<reference evidence="3 4" key="1">
    <citation type="journal article" date="2015" name="Genome Announc.">
        <title>Expanding the biotechnology potential of lactobacilli through comparative genomics of 213 strains and associated genera.</title>
        <authorList>
            <person name="Sun Z."/>
            <person name="Harris H.M."/>
            <person name="McCann A."/>
            <person name="Guo C."/>
            <person name="Argimon S."/>
            <person name="Zhang W."/>
            <person name="Yang X."/>
            <person name="Jeffery I.B."/>
            <person name="Cooney J.C."/>
            <person name="Kagawa T.F."/>
            <person name="Liu W."/>
            <person name="Song Y."/>
            <person name="Salvetti E."/>
            <person name="Wrobel A."/>
            <person name="Rasinkangas P."/>
            <person name="Parkhill J."/>
            <person name="Rea M.C."/>
            <person name="O'Sullivan O."/>
            <person name="Ritari J."/>
            <person name="Douillard F.P."/>
            <person name="Paul Ross R."/>
            <person name="Yang R."/>
            <person name="Briner A.E."/>
            <person name="Felis G.E."/>
            <person name="de Vos W.M."/>
            <person name="Barrangou R."/>
            <person name="Klaenhammer T.R."/>
            <person name="Caufield P.W."/>
            <person name="Cui Y."/>
            <person name="Zhang H."/>
            <person name="O'Toole P.W."/>
        </authorList>
    </citation>
    <scope>NUCLEOTIDE SEQUENCE [LARGE SCALE GENOMIC DNA]</scope>
    <source>
        <strain evidence="3 4">DSM 15833</strain>
    </source>
</reference>
<name>A0A0R1U242_9LACO</name>
<evidence type="ECO:0000313" key="4">
    <source>
        <dbReference type="Proteomes" id="UP000051048"/>
    </source>
</evidence>
<proteinExistence type="inferred from homology"/>
<dbReference type="InterPro" id="IPR009711">
    <property type="entry name" value="UPF0473"/>
</dbReference>
<dbReference type="STRING" id="1423740.FC36_GL000676"/>
<comment type="caution">
    <text evidence="3">The sequence shown here is derived from an EMBL/GenBank/DDBJ whole genome shotgun (WGS) entry which is preliminary data.</text>
</comment>
<gene>
    <name evidence="3" type="ORF">FC36_GL000676</name>
</gene>
<dbReference type="EMBL" id="AZFH01000001">
    <property type="protein sequence ID" value="KRL85304.1"/>
    <property type="molecule type" value="Genomic_DNA"/>
</dbReference>
<evidence type="ECO:0000256" key="1">
    <source>
        <dbReference type="ARBA" id="ARBA00008439"/>
    </source>
</evidence>
<dbReference type="Pfam" id="PF06949">
    <property type="entry name" value="DUF1292"/>
    <property type="match status" value="1"/>
</dbReference>
<dbReference type="OrthoDB" id="2086132at2"/>
<dbReference type="AlphaFoldDB" id="A0A0R1U242"/>
<sequence>MAEKLLTLVRDKNKDGLVTLVSDQGEKQDFQEVFTFASDQHGKSYILLTALEEDAEILAFAFADTESWQEQEADLFEIESEEEWQMVEDVMTTILNGENL</sequence>
<dbReference type="RefSeq" id="WP_056986652.1">
    <property type="nucleotide sequence ID" value="NZ_AZFH01000001.1"/>
</dbReference>
<comment type="similarity">
    <text evidence="1 2">Belongs to the UPF0473 family.</text>
</comment>